<dbReference type="InterPro" id="IPR018744">
    <property type="entry name" value="DUF2293"/>
</dbReference>
<organism evidence="2 3">
    <name type="scientific">Periconia macrospinosa</name>
    <dbReference type="NCBI Taxonomy" id="97972"/>
    <lineage>
        <taxon>Eukaryota</taxon>
        <taxon>Fungi</taxon>
        <taxon>Dikarya</taxon>
        <taxon>Ascomycota</taxon>
        <taxon>Pezizomycotina</taxon>
        <taxon>Dothideomycetes</taxon>
        <taxon>Pleosporomycetidae</taxon>
        <taxon>Pleosporales</taxon>
        <taxon>Massarineae</taxon>
        <taxon>Periconiaceae</taxon>
        <taxon>Periconia</taxon>
    </lineage>
</organism>
<evidence type="ECO:0000259" key="1">
    <source>
        <dbReference type="Pfam" id="PF10056"/>
    </source>
</evidence>
<protein>
    <recommendedName>
        <fullName evidence="1">DUF2293 domain-containing protein</fullName>
    </recommendedName>
</protein>
<keyword evidence="3" id="KW-1185">Reference proteome</keyword>
<reference evidence="2 3" key="1">
    <citation type="journal article" date="2018" name="Sci. Rep.">
        <title>Comparative genomics provides insights into the lifestyle and reveals functional heterogeneity of dark septate endophytic fungi.</title>
        <authorList>
            <person name="Knapp D.G."/>
            <person name="Nemeth J.B."/>
            <person name="Barry K."/>
            <person name="Hainaut M."/>
            <person name="Henrissat B."/>
            <person name="Johnson J."/>
            <person name="Kuo A."/>
            <person name="Lim J.H.P."/>
            <person name="Lipzen A."/>
            <person name="Nolan M."/>
            <person name="Ohm R.A."/>
            <person name="Tamas L."/>
            <person name="Grigoriev I.V."/>
            <person name="Spatafora J.W."/>
            <person name="Nagy L.G."/>
            <person name="Kovacs G.M."/>
        </authorList>
    </citation>
    <scope>NUCLEOTIDE SEQUENCE [LARGE SCALE GENOMIC DNA]</scope>
    <source>
        <strain evidence="2 3">DSE2036</strain>
    </source>
</reference>
<feature type="domain" description="DUF2293" evidence="1">
    <location>
        <begin position="95"/>
        <end position="178"/>
    </location>
</feature>
<dbReference type="OrthoDB" id="5381833at2759"/>
<dbReference type="Pfam" id="PF10056">
    <property type="entry name" value="DUF2293"/>
    <property type="match status" value="1"/>
</dbReference>
<proteinExistence type="predicted"/>
<accession>A0A2V1DUK5</accession>
<dbReference type="PANTHER" id="PTHR38113">
    <property type="match status" value="1"/>
</dbReference>
<gene>
    <name evidence="2" type="ORF">DM02DRAFT_654956</name>
</gene>
<dbReference type="Proteomes" id="UP000244855">
    <property type="component" value="Unassembled WGS sequence"/>
</dbReference>
<evidence type="ECO:0000313" key="2">
    <source>
        <dbReference type="EMBL" id="PVI00935.1"/>
    </source>
</evidence>
<name>A0A2V1DUK5_9PLEO</name>
<dbReference type="PANTHER" id="PTHR38113:SF2">
    <property type="entry name" value="DUF2293 DOMAIN-CONTAINING PROTEIN"/>
    <property type="match status" value="1"/>
</dbReference>
<sequence length="195" mass="22528">MAPRELVVSPNTPMPPGYTFLKKGIKYKTLHCRRLTHEAGKTVYRVEENKKVLGIRVPKSIFFRVQSLANETLPARRLATEQRDAALVRSAAAELDHQFPDIPKVDRENVLNHGFKKYSGRVGRTGQIPMPRKVLYAVIAHIRHRHTEYDHMLRDGIPRDEARKAVQKRLQSILHQWGTTQDLAWYFNDTQDSPL</sequence>
<evidence type="ECO:0000313" key="3">
    <source>
        <dbReference type="Proteomes" id="UP000244855"/>
    </source>
</evidence>
<dbReference type="AlphaFoldDB" id="A0A2V1DUK5"/>
<dbReference type="EMBL" id="KZ805365">
    <property type="protein sequence ID" value="PVI00935.1"/>
    <property type="molecule type" value="Genomic_DNA"/>
</dbReference>